<dbReference type="HAMAP" id="MF_00033">
    <property type="entry name" value="MurG"/>
    <property type="match status" value="1"/>
</dbReference>
<name>A0A923NL34_9FIRM</name>
<dbReference type="GO" id="GO:0005975">
    <property type="term" value="P:carbohydrate metabolic process"/>
    <property type="evidence" value="ECO:0007669"/>
    <property type="project" value="InterPro"/>
</dbReference>
<keyword evidence="9 10" id="KW-0961">Cell wall biogenesis/degradation</keyword>
<keyword evidence="8 10" id="KW-0131">Cell cycle</keyword>
<feature type="domain" description="Glycosyltransferase family 28 N-terminal" evidence="11">
    <location>
        <begin position="3"/>
        <end position="142"/>
    </location>
</feature>
<dbReference type="GO" id="GO:0050511">
    <property type="term" value="F:undecaprenyldiphospho-muramoylpentapeptide beta-N-acetylglucosaminyltransferase activity"/>
    <property type="evidence" value="ECO:0007669"/>
    <property type="project" value="UniProtKB-UniRule"/>
</dbReference>
<evidence type="ECO:0000256" key="2">
    <source>
        <dbReference type="ARBA" id="ARBA00022618"/>
    </source>
</evidence>
<dbReference type="EC" id="2.4.1.227" evidence="10"/>
<evidence type="ECO:0000256" key="5">
    <source>
        <dbReference type="ARBA" id="ARBA00022960"/>
    </source>
</evidence>
<feature type="domain" description="Glycosyl transferase family 28 C-terminal" evidence="12">
    <location>
        <begin position="190"/>
        <end position="345"/>
    </location>
</feature>
<comment type="function">
    <text evidence="10">Cell wall formation. Catalyzes the transfer of a GlcNAc subunit on undecaprenyl-pyrophosphoryl-MurNAc-pentapeptide (lipid intermediate I) to form undecaprenyl-pyrophosphoryl-MurNAc-(pentapeptide)GlcNAc (lipid intermediate II).</text>
</comment>
<comment type="similarity">
    <text evidence="10">Belongs to the glycosyltransferase 28 family. MurG subfamily.</text>
</comment>
<proteinExistence type="inferred from homology"/>
<evidence type="ECO:0000259" key="12">
    <source>
        <dbReference type="Pfam" id="PF04101"/>
    </source>
</evidence>
<feature type="binding site" evidence="10">
    <location>
        <position position="300"/>
    </location>
    <ligand>
        <name>UDP-N-acetyl-alpha-D-glucosamine</name>
        <dbReference type="ChEBI" id="CHEBI:57705"/>
    </ligand>
</feature>
<feature type="binding site" evidence="10">
    <location>
        <position position="166"/>
    </location>
    <ligand>
        <name>UDP-N-acetyl-alpha-D-glucosamine</name>
        <dbReference type="ChEBI" id="CHEBI:57705"/>
    </ligand>
</feature>
<gene>
    <name evidence="10 13" type="primary">murG</name>
    <name evidence="13" type="ORF">H9L42_11850</name>
</gene>
<dbReference type="Gene3D" id="3.40.50.2000">
    <property type="entry name" value="Glycogen Phosphorylase B"/>
    <property type="match status" value="2"/>
</dbReference>
<feature type="binding site" evidence="10">
    <location>
        <begin position="274"/>
        <end position="279"/>
    </location>
    <ligand>
        <name>UDP-N-acetyl-alpha-D-glucosamine</name>
        <dbReference type="ChEBI" id="CHEBI:57705"/>
    </ligand>
</feature>
<evidence type="ECO:0000256" key="10">
    <source>
        <dbReference type="HAMAP-Rule" id="MF_00033"/>
    </source>
</evidence>
<evidence type="ECO:0000313" key="13">
    <source>
        <dbReference type="EMBL" id="MBC6680514.1"/>
    </source>
</evidence>
<keyword evidence="3 10" id="KW-0328">Glycosyltransferase</keyword>
<accession>A0A923NL34</accession>
<dbReference type="GO" id="GO:0008360">
    <property type="term" value="P:regulation of cell shape"/>
    <property type="evidence" value="ECO:0007669"/>
    <property type="project" value="UniProtKB-KW"/>
</dbReference>
<dbReference type="SUPFAM" id="SSF53756">
    <property type="entry name" value="UDP-Glycosyltransferase/glycogen phosphorylase"/>
    <property type="match status" value="1"/>
</dbReference>
<dbReference type="InterPro" id="IPR007235">
    <property type="entry name" value="Glyco_trans_28_C"/>
</dbReference>
<comment type="catalytic activity">
    <reaction evidence="10">
        <text>di-trans,octa-cis-undecaprenyl diphospho-N-acetyl-alpha-D-muramoyl-L-alanyl-D-glutamyl-meso-2,6-diaminopimeloyl-D-alanyl-D-alanine + UDP-N-acetyl-alpha-D-glucosamine = di-trans,octa-cis-undecaprenyl diphospho-[N-acetyl-alpha-D-glucosaminyl-(1-&gt;4)]-N-acetyl-alpha-D-muramoyl-L-alanyl-D-glutamyl-meso-2,6-diaminopimeloyl-D-alanyl-D-alanine + UDP + H(+)</text>
        <dbReference type="Rhea" id="RHEA:31227"/>
        <dbReference type="ChEBI" id="CHEBI:15378"/>
        <dbReference type="ChEBI" id="CHEBI:57705"/>
        <dbReference type="ChEBI" id="CHEBI:58223"/>
        <dbReference type="ChEBI" id="CHEBI:61387"/>
        <dbReference type="ChEBI" id="CHEBI:61388"/>
        <dbReference type="EC" id="2.4.1.227"/>
    </reaction>
</comment>
<dbReference type="NCBIfam" id="TIGR01133">
    <property type="entry name" value="murG"/>
    <property type="match status" value="1"/>
</dbReference>
<dbReference type="EMBL" id="JACRYT010000014">
    <property type="protein sequence ID" value="MBC6680514.1"/>
    <property type="molecule type" value="Genomic_DNA"/>
</dbReference>
<evidence type="ECO:0000256" key="8">
    <source>
        <dbReference type="ARBA" id="ARBA00023306"/>
    </source>
</evidence>
<dbReference type="GO" id="GO:0009252">
    <property type="term" value="P:peptidoglycan biosynthetic process"/>
    <property type="evidence" value="ECO:0007669"/>
    <property type="project" value="UniProtKB-UniRule"/>
</dbReference>
<protein>
    <recommendedName>
        <fullName evidence="10">UDP-N-acetylglucosamine--N-acetylmuramyl-(pentapeptide) pyrophosphoryl-undecaprenol N-acetylglucosamine transferase</fullName>
        <ecNumber evidence="10">2.4.1.227</ecNumber>
    </recommendedName>
    <alternativeName>
        <fullName evidence="10">Undecaprenyl-PP-MurNAc-pentapeptide-UDPGlcNAc GlcNAc transferase</fullName>
    </alternativeName>
</protein>
<dbReference type="InterPro" id="IPR004276">
    <property type="entry name" value="GlycoTrans_28_N"/>
</dbReference>
<keyword evidence="1 10" id="KW-1003">Cell membrane</keyword>
<dbReference type="Pfam" id="PF04101">
    <property type="entry name" value="Glyco_tran_28_C"/>
    <property type="match status" value="1"/>
</dbReference>
<keyword evidence="14" id="KW-1185">Reference proteome</keyword>
<evidence type="ECO:0000313" key="14">
    <source>
        <dbReference type="Proteomes" id="UP000602647"/>
    </source>
</evidence>
<dbReference type="PANTHER" id="PTHR21015:SF22">
    <property type="entry name" value="GLYCOSYLTRANSFERASE"/>
    <property type="match status" value="1"/>
</dbReference>
<dbReference type="RefSeq" id="WP_187303614.1">
    <property type="nucleotide sequence ID" value="NZ_CBCTON010000003.1"/>
</dbReference>
<dbReference type="GO" id="GO:0071555">
    <property type="term" value="P:cell wall organization"/>
    <property type="evidence" value="ECO:0007669"/>
    <property type="project" value="UniProtKB-KW"/>
</dbReference>
<dbReference type="CDD" id="cd03785">
    <property type="entry name" value="GT28_MurG"/>
    <property type="match status" value="1"/>
</dbReference>
<evidence type="ECO:0000256" key="4">
    <source>
        <dbReference type="ARBA" id="ARBA00022679"/>
    </source>
</evidence>
<dbReference type="Pfam" id="PF03033">
    <property type="entry name" value="Glyco_transf_28"/>
    <property type="match status" value="1"/>
</dbReference>
<keyword evidence="4 10" id="KW-0808">Transferase</keyword>
<feature type="binding site" evidence="10">
    <location>
        <position position="124"/>
    </location>
    <ligand>
        <name>UDP-N-acetyl-alpha-D-glucosamine</name>
        <dbReference type="ChEBI" id="CHEBI:57705"/>
    </ligand>
</feature>
<dbReference type="GO" id="GO:0051301">
    <property type="term" value="P:cell division"/>
    <property type="evidence" value="ECO:0007669"/>
    <property type="project" value="UniProtKB-KW"/>
</dbReference>
<dbReference type="PANTHER" id="PTHR21015">
    <property type="entry name" value="UDP-N-ACETYLGLUCOSAMINE--N-ACETYLMURAMYL-(PENTAPEPTIDE) PYROPHOSPHORYL-UNDECAPRENOL N-ACETYLGLUCOSAMINE TRANSFERASE 1"/>
    <property type="match status" value="1"/>
</dbReference>
<dbReference type="AlphaFoldDB" id="A0A923NL34"/>
<comment type="pathway">
    <text evidence="10">Cell wall biogenesis; peptidoglycan biosynthesis.</text>
</comment>
<feature type="binding site" evidence="10">
    <location>
        <position position="255"/>
    </location>
    <ligand>
        <name>UDP-N-acetyl-alpha-D-glucosamine</name>
        <dbReference type="ChEBI" id="CHEBI:57705"/>
    </ligand>
</feature>
<reference evidence="13" key="1">
    <citation type="submission" date="2020-08" db="EMBL/GenBank/DDBJ databases">
        <title>Genome public.</title>
        <authorList>
            <person name="Liu C."/>
            <person name="Sun Q."/>
        </authorList>
    </citation>
    <scope>NUCLEOTIDE SEQUENCE</scope>
    <source>
        <strain evidence="13">BX12</strain>
    </source>
</reference>
<feature type="binding site" evidence="10">
    <location>
        <begin position="10"/>
        <end position="12"/>
    </location>
    <ligand>
        <name>UDP-N-acetyl-alpha-D-glucosamine</name>
        <dbReference type="ChEBI" id="CHEBI:57705"/>
    </ligand>
</feature>
<evidence type="ECO:0000256" key="1">
    <source>
        <dbReference type="ARBA" id="ARBA00022475"/>
    </source>
</evidence>
<dbReference type="Proteomes" id="UP000602647">
    <property type="component" value="Unassembled WGS sequence"/>
</dbReference>
<dbReference type="GO" id="GO:0005886">
    <property type="term" value="C:plasma membrane"/>
    <property type="evidence" value="ECO:0007669"/>
    <property type="project" value="UniProtKB-SubCell"/>
</dbReference>
<keyword evidence="2 10" id="KW-0132">Cell division</keyword>
<evidence type="ECO:0000256" key="9">
    <source>
        <dbReference type="ARBA" id="ARBA00023316"/>
    </source>
</evidence>
<feature type="binding site" evidence="10">
    <location>
        <position position="196"/>
    </location>
    <ligand>
        <name>UDP-N-acetyl-alpha-D-glucosamine</name>
        <dbReference type="ChEBI" id="CHEBI:57705"/>
    </ligand>
</feature>
<organism evidence="13 14">
    <name type="scientific">Zhenpiania hominis</name>
    <dbReference type="NCBI Taxonomy" id="2763644"/>
    <lineage>
        <taxon>Bacteria</taxon>
        <taxon>Bacillati</taxon>
        <taxon>Bacillota</taxon>
        <taxon>Clostridia</taxon>
        <taxon>Peptostreptococcales</taxon>
        <taxon>Anaerovoracaceae</taxon>
        <taxon>Zhenpiania</taxon>
    </lineage>
</organism>
<evidence type="ECO:0000259" key="11">
    <source>
        <dbReference type="Pfam" id="PF03033"/>
    </source>
</evidence>
<dbReference type="InterPro" id="IPR006009">
    <property type="entry name" value="GlcNAc_MurG"/>
</dbReference>
<comment type="caution">
    <text evidence="13">The sequence shown here is derived from an EMBL/GenBank/DDBJ whole genome shotgun (WGS) entry which is preliminary data.</text>
</comment>
<evidence type="ECO:0000256" key="7">
    <source>
        <dbReference type="ARBA" id="ARBA00023136"/>
    </source>
</evidence>
<comment type="subcellular location">
    <subcellularLocation>
        <location evidence="10">Cell membrane</location>
        <topology evidence="10">Peripheral membrane protein</topology>
        <orientation evidence="10">Cytoplasmic side</orientation>
    </subcellularLocation>
</comment>
<keyword evidence="6 10" id="KW-0573">Peptidoglycan synthesis</keyword>
<keyword evidence="5 10" id="KW-0133">Cell shape</keyword>
<keyword evidence="7 10" id="KW-0472">Membrane</keyword>
<evidence type="ECO:0000256" key="3">
    <source>
        <dbReference type="ARBA" id="ARBA00022676"/>
    </source>
</evidence>
<evidence type="ECO:0000256" key="6">
    <source>
        <dbReference type="ARBA" id="ARBA00022984"/>
    </source>
</evidence>
<sequence>MKVIMTGGGTGGHIYPAIAIADKIKERYPESQILFVGTKHGLEKKIVPENGYPIEFVTVAGFNRKNPLKNIEVMKKLREGSKQAKRLMKAFRPDLVIGTGGYVCGPVVRAAHKAGIKTYTHEQNAFPGMTNKLLEKYVEKVFLGFEEAQKYFKHREKHVVTGNPVRKAFFEADKKKSREKLGFSQKDFILLVFGGSQGAGRINKAMLRVIEALNGMPGVQVCMATGSRYYDAILHTLQDEKKLELSENIHIMEYISNMDEYLSAADLVISRSGALTVAEVTVCGKPAIFIPSPIVTGNHQYYNAKAVADRGGAIIMEEKELDDEKLIAQILKFKNDPELTEKMSAGSRACAPLDAVEIICNNLELKQ</sequence>